<evidence type="ECO:0000313" key="2">
    <source>
        <dbReference type="Proteomes" id="UP000294028"/>
    </source>
</evidence>
<evidence type="ECO:0000313" key="1">
    <source>
        <dbReference type="EMBL" id="RYJ19485.1"/>
    </source>
</evidence>
<sequence length="219" mass="24220">MSEADRQAFCERYDIAPDRIRAIPTGTDPVDRDRLEPRVEVRSRLGLSADLVAVFHGWYRHRANQEAVAHLRDTVAPAIRDAEIGLEFLLVGKGMPNLDLPNVTSVGFIEDLDPVLNAADFAVVPTLRGGGTKTKVYDYLSVGLPMVATRNGIAGIGLQPGTHCLVADGIGNVFLEHVHTLASSPNKRAAMRAANRRFAREHKWQRSVNRLDAFYRELL</sequence>
<protein>
    <submittedName>
        <fullName evidence="1">Glycosyltransferase</fullName>
    </submittedName>
</protein>
<dbReference type="EMBL" id="RZHH01000001">
    <property type="protein sequence ID" value="RYJ19485.1"/>
    <property type="molecule type" value="Genomic_DNA"/>
</dbReference>
<dbReference type="Pfam" id="PF13692">
    <property type="entry name" value="Glyco_trans_1_4"/>
    <property type="match status" value="1"/>
</dbReference>
<dbReference type="PANTHER" id="PTHR12526">
    <property type="entry name" value="GLYCOSYLTRANSFERASE"/>
    <property type="match status" value="1"/>
</dbReference>
<comment type="caution">
    <text evidence="1">The sequence shown here is derived from an EMBL/GenBank/DDBJ whole genome shotgun (WGS) entry which is preliminary data.</text>
</comment>
<dbReference type="AlphaFoldDB" id="A0A482TV54"/>
<organism evidence="1 2">
    <name type="scientific">Halogeometricum borinquense</name>
    <dbReference type="NCBI Taxonomy" id="60847"/>
    <lineage>
        <taxon>Archaea</taxon>
        <taxon>Methanobacteriati</taxon>
        <taxon>Methanobacteriota</taxon>
        <taxon>Stenosarchaea group</taxon>
        <taxon>Halobacteria</taxon>
        <taxon>Halobacteriales</taxon>
        <taxon>Haloferacaceae</taxon>
        <taxon>Halogeometricum</taxon>
    </lineage>
</organism>
<gene>
    <name evidence="1" type="ORF">ELS19_00310</name>
</gene>
<accession>A0A482TV54</accession>
<dbReference type="Proteomes" id="UP000294028">
    <property type="component" value="Unassembled WGS sequence"/>
</dbReference>
<dbReference type="PANTHER" id="PTHR12526:SF600">
    <property type="entry name" value="GLYCOSYL TRANSFERASE GROUP 1"/>
    <property type="match status" value="1"/>
</dbReference>
<dbReference type="Gene3D" id="3.40.50.2000">
    <property type="entry name" value="Glycogen Phosphorylase B"/>
    <property type="match status" value="1"/>
</dbReference>
<keyword evidence="1" id="KW-0808">Transferase</keyword>
<dbReference type="GO" id="GO:0016757">
    <property type="term" value="F:glycosyltransferase activity"/>
    <property type="evidence" value="ECO:0007669"/>
    <property type="project" value="TreeGrafter"/>
</dbReference>
<dbReference type="SUPFAM" id="SSF53756">
    <property type="entry name" value="UDP-Glycosyltransferase/glycogen phosphorylase"/>
    <property type="match status" value="1"/>
</dbReference>
<reference evidence="1 2" key="1">
    <citation type="submission" date="2018-12" db="EMBL/GenBank/DDBJ databases">
        <title>Genome analysis provides insights into bioremediation potentialities of Halogeometricum borinquense strain N11.</title>
        <authorList>
            <person name="Najjari A."/>
            <person name="Youssef N."/>
            <person name="Fhoula I."/>
            <person name="Ben Dhia O."/>
            <person name="Mahjoubi M."/>
            <person name="Ouzari H.I."/>
            <person name="Cherif A."/>
        </authorList>
    </citation>
    <scope>NUCLEOTIDE SEQUENCE [LARGE SCALE GENOMIC DNA]</scope>
    <source>
        <strain evidence="1 2">N11</strain>
    </source>
</reference>
<proteinExistence type="predicted"/>
<name>A0A482TV54_9EURY</name>
<dbReference type="RefSeq" id="WP_129783013.1">
    <property type="nucleotide sequence ID" value="NZ_RZHH01000001.1"/>
</dbReference>